<keyword evidence="1" id="KW-0479">Metal-binding</keyword>
<accession>A0A3B4DI93</accession>
<dbReference type="PANTHER" id="PTHR25465:SF5">
    <property type="entry name" value="E3 UBIQUITIN_ISG15 LIGASE TRIM25-RELATED"/>
    <property type="match status" value="1"/>
</dbReference>
<keyword evidence="7" id="KW-1185">Reference proteome</keyword>
<dbReference type="PROSITE" id="PS50089">
    <property type="entry name" value="ZF_RING_2"/>
    <property type="match status" value="1"/>
</dbReference>
<dbReference type="Gene3D" id="3.30.40.10">
    <property type="entry name" value="Zinc/RING finger domain, C3HC4 (zinc finger)"/>
    <property type="match status" value="1"/>
</dbReference>
<organism evidence="6 7">
    <name type="scientific">Pygocentrus nattereri</name>
    <name type="common">Red-bellied piranha</name>
    <dbReference type="NCBI Taxonomy" id="42514"/>
    <lineage>
        <taxon>Eukaryota</taxon>
        <taxon>Metazoa</taxon>
        <taxon>Chordata</taxon>
        <taxon>Craniata</taxon>
        <taxon>Vertebrata</taxon>
        <taxon>Euteleostomi</taxon>
        <taxon>Actinopterygii</taxon>
        <taxon>Neopterygii</taxon>
        <taxon>Teleostei</taxon>
        <taxon>Ostariophysi</taxon>
        <taxon>Characiformes</taxon>
        <taxon>Characoidei</taxon>
        <taxon>Pygocentrus</taxon>
    </lineage>
</organism>
<dbReference type="AlphaFoldDB" id="A0A3B4DI93"/>
<dbReference type="PROSITE" id="PS00518">
    <property type="entry name" value="ZF_RING_1"/>
    <property type="match status" value="1"/>
</dbReference>
<feature type="domain" description="RING-type" evidence="5">
    <location>
        <begin position="18"/>
        <end position="61"/>
    </location>
</feature>
<dbReference type="Proteomes" id="UP001501920">
    <property type="component" value="Chromosome 22"/>
</dbReference>
<dbReference type="GO" id="GO:0008270">
    <property type="term" value="F:zinc ion binding"/>
    <property type="evidence" value="ECO:0007669"/>
    <property type="project" value="UniProtKB-KW"/>
</dbReference>
<evidence type="ECO:0000256" key="3">
    <source>
        <dbReference type="ARBA" id="ARBA00022833"/>
    </source>
</evidence>
<sequence>MKHSELSASLLTEDHFRCPVCTDVLKDPVSIPCGHSYCKTCIQTYWTKPTLENSYCCPQCRKSFRTRPNSMQC</sequence>
<dbReference type="PANTHER" id="PTHR25465">
    <property type="entry name" value="B-BOX DOMAIN CONTAINING"/>
    <property type="match status" value="1"/>
</dbReference>
<name>A0A3B4DI93_PYGNA</name>
<dbReference type="InterPro" id="IPR051051">
    <property type="entry name" value="E3_ubiq-ligase_TRIM/RNF"/>
</dbReference>
<keyword evidence="2 4" id="KW-0863">Zinc-finger</keyword>
<evidence type="ECO:0000256" key="2">
    <source>
        <dbReference type="ARBA" id="ARBA00022771"/>
    </source>
</evidence>
<dbReference type="SMART" id="SM00184">
    <property type="entry name" value="RING"/>
    <property type="match status" value="1"/>
</dbReference>
<reference evidence="6" key="2">
    <citation type="submission" date="2025-08" db="UniProtKB">
        <authorList>
            <consortium name="Ensembl"/>
        </authorList>
    </citation>
    <scope>IDENTIFICATION</scope>
</reference>
<dbReference type="OMA" id="SCIYSIQ"/>
<evidence type="ECO:0000256" key="1">
    <source>
        <dbReference type="ARBA" id="ARBA00022723"/>
    </source>
</evidence>
<reference evidence="6 7" key="1">
    <citation type="submission" date="2020-10" db="EMBL/GenBank/DDBJ databases">
        <title>Pygocentrus nattereri (red-bellied piranha) genome, fPygNat1, primary haplotype.</title>
        <authorList>
            <person name="Myers G."/>
            <person name="Meyer A."/>
            <person name="Karagic N."/>
            <person name="Pippel M."/>
            <person name="Winkler S."/>
            <person name="Tracey A."/>
            <person name="Wood J."/>
            <person name="Formenti G."/>
            <person name="Howe K."/>
            <person name="Fedrigo O."/>
            <person name="Jarvis E.D."/>
        </authorList>
    </citation>
    <scope>NUCLEOTIDE SEQUENCE [LARGE SCALE GENOMIC DNA]</scope>
</reference>
<evidence type="ECO:0000256" key="4">
    <source>
        <dbReference type="PROSITE-ProRule" id="PRU00175"/>
    </source>
</evidence>
<dbReference type="SUPFAM" id="SSF57850">
    <property type="entry name" value="RING/U-box"/>
    <property type="match status" value="1"/>
</dbReference>
<dbReference type="Ensembl" id="ENSPNAT00000013343.2">
    <property type="protein sequence ID" value="ENSPNAP00000023163.2"/>
    <property type="gene ID" value="ENSPNAG00000000416.2"/>
</dbReference>
<dbReference type="GeneTree" id="ENSGT00940000162978"/>
<evidence type="ECO:0000313" key="6">
    <source>
        <dbReference type="Ensembl" id="ENSPNAP00000023163.2"/>
    </source>
</evidence>
<dbReference type="Pfam" id="PF15227">
    <property type="entry name" value="zf-C3HC4_4"/>
    <property type="match status" value="1"/>
</dbReference>
<dbReference type="InterPro" id="IPR013083">
    <property type="entry name" value="Znf_RING/FYVE/PHD"/>
</dbReference>
<keyword evidence="3" id="KW-0862">Zinc</keyword>
<protein>
    <recommendedName>
        <fullName evidence="5">RING-type domain-containing protein</fullName>
    </recommendedName>
</protein>
<evidence type="ECO:0000313" key="7">
    <source>
        <dbReference type="Proteomes" id="UP001501920"/>
    </source>
</evidence>
<dbReference type="InterPro" id="IPR001841">
    <property type="entry name" value="Znf_RING"/>
</dbReference>
<reference evidence="6" key="3">
    <citation type="submission" date="2025-09" db="UniProtKB">
        <authorList>
            <consortium name="Ensembl"/>
        </authorList>
    </citation>
    <scope>IDENTIFICATION</scope>
</reference>
<dbReference type="InterPro" id="IPR017907">
    <property type="entry name" value="Znf_RING_CS"/>
</dbReference>
<proteinExistence type="predicted"/>
<evidence type="ECO:0000259" key="5">
    <source>
        <dbReference type="PROSITE" id="PS50089"/>
    </source>
</evidence>